<dbReference type="GO" id="GO:0016763">
    <property type="term" value="F:pentosyltransferase activity"/>
    <property type="evidence" value="ECO:0007669"/>
    <property type="project" value="TreeGrafter"/>
</dbReference>
<dbReference type="InterPro" id="IPR050297">
    <property type="entry name" value="LipidA_mod_glycosyltrf_83"/>
</dbReference>
<feature type="transmembrane region" description="Helical" evidence="8">
    <location>
        <begin position="135"/>
        <end position="152"/>
    </location>
</feature>
<feature type="transmembrane region" description="Helical" evidence="8">
    <location>
        <begin position="164"/>
        <end position="191"/>
    </location>
</feature>
<dbReference type="PANTHER" id="PTHR33908:SF11">
    <property type="entry name" value="MEMBRANE PROTEIN"/>
    <property type="match status" value="1"/>
</dbReference>
<dbReference type="Proteomes" id="UP000176424">
    <property type="component" value="Unassembled WGS sequence"/>
</dbReference>
<feature type="domain" description="Glycosyltransferase RgtA/B/C/D-like" evidence="9">
    <location>
        <begin position="62"/>
        <end position="203"/>
    </location>
</feature>
<feature type="transmembrane region" description="Helical" evidence="8">
    <location>
        <begin position="87"/>
        <end position="105"/>
    </location>
</feature>
<keyword evidence="3" id="KW-0328">Glycosyltransferase</keyword>
<sequence>MGNKKRLWLILAGVFFLAAVLRFTHLNSLPVFVDESIYIRWSQVMRAEQTLRFLPLSDGKQPLFMWATMPALKLISDPLVAGRAVSAAAGLFTTLGIGLAGFFLFGRLREAITAAGIWAVLPYAVFFDRLALADSLLAMFIVWGFALGLFAFKHLRWDFSMLSGFALGFAWLTKSPAMFALAMTPLLWVLFSPKNNRRQILQGIGLILTIWGIAFAMYNILRLGPEFHMIGIRNKDYIYPISEVLRHPIDPLIPHLKDSLDFLLYLFTPVGLFFALLGLLENGIKHTRQRLALILWVIIPIFAQSFISKTFTARYLLYTIPYLVLLAAHGIWHFGDRTKKHILSFLGLCLFILVSLIFDFMLITSPQSVPLPRIERSGYLEEWTAGFGIKEVSAYLKNAPGPVLVGSEGFFGTPFSALQMYLNNQRNIRVVGLSSEITEVDPKLISAQKDNQVFLVVNSTRLRVPMENLNLELIAQYPKAFRPDGSREWLLFFKLK</sequence>
<proteinExistence type="predicted"/>
<keyword evidence="6 8" id="KW-1133">Transmembrane helix</keyword>
<feature type="transmembrane region" description="Helical" evidence="8">
    <location>
        <begin position="342"/>
        <end position="363"/>
    </location>
</feature>
<dbReference type="GO" id="GO:0009103">
    <property type="term" value="P:lipopolysaccharide biosynthetic process"/>
    <property type="evidence" value="ECO:0007669"/>
    <property type="project" value="UniProtKB-ARBA"/>
</dbReference>
<keyword evidence="5 8" id="KW-0812">Transmembrane</keyword>
<comment type="subcellular location">
    <subcellularLocation>
        <location evidence="1">Cell membrane</location>
        <topology evidence="1">Multi-pass membrane protein</topology>
    </subcellularLocation>
</comment>
<protein>
    <recommendedName>
        <fullName evidence="9">Glycosyltransferase RgtA/B/C/D-like domain-containing protein</fullName>
    </recommendedName>
</protein>
<evidence type="ECO:0000256" key="5">
    <source>
        <dbReference type="ARBA" id="ARBA00022692"/>
    </source>
</evidence>
<keyword evidence="2" id="KW-1003">Cell membrane</keyword>
<evidence type="ECO:0000256" key="2">
    <source>
        <dbReference type="ARBA" id="ARBA00022475"/>
    </source>
</evidence>
<dbReference type="Pfam" id="PF13231">
    <property type="entry name" value="PMT_2"/>
    <property type="match status" value="1"/>
</dbReference>
<evidence type="ECO:0000259" key="9">
    <source>
        <dbReference type="Pfam" id="PF13231"/>
    </source>
</evidence>
<feature type="transmembrane region" description="Helical" evidence="8">
    <location>
        <begin position="315"/>
        <end position="335"/>
    </location>
</feature>
<evidence type="ECO:0000256" key="4">
    <source>
        <dbReference type="ARBA" id="ARBA00022679"/>
    </source>
</evidence>
<feature type="transmembrane region" description="Helical" evidence="8">
    <location>
        <begin position="203"/>
        <end position="221"/>
    </location>
</feature>
<feature type="transmembrane region" description="Helical" evidence="8">
    <location>
        <begin position="291"/>
        <end position="309"/>
    </location>
</feature>
<dbReference type="AlphaFoldDB" id="A0A1F4ZQU1"/>
<dbReference type="GO" id="GO:0005886">
    <property type="term" value="C:plasma membrane"/>
    <property type="evidence" value="ECO:0007669"/>
    <property type="project" value="UniProtKB-SubCell"/>
</dbReference>
<keyword evidence="4" id="KW-0808">Transferase</keyword>
<evidence type="ECO:0000256" key="8">
    <source>
        <dbReference type="SAM" id="Phobius"/>
    </source>
</evidence>
<dbReference type="EMBL" id="MEXR01000052">
    <property type="protein sequence ID" value="OGD08705.1"/>
    <property type="molecule type" value="Genomic_DNA"/>
</dbReference>
<evidence type="ECO:0000256" key="1">
    <source>
        <dbReference type="ARBA" id="ARBA00004651"/>
    </source>
</evidence>
<feature type="transmembrane region" description="Helical" evidence="8">
    <location>
        <begin position="262"/>
        <end position="279"/>
    </location>
</feature>
<evidence type="ECO:0000256" key="3">
    <source>
        <dbReference type="ARBA" id="ARBA00022676"/>
    </source>
</evidence>
<comment type="caution">
    <text evidence="10">The sequence shown here is derived from an EMBL/GenBank/DDBJ whole genome shotgun (WGS) entry which is preliminary data.</text>
</comment>
<accession>A0A1F4ZQU1</accession>
<reference evidence="10 11" key="1">
    <citation type="journal article" date="2016" name="Nat. Commun.">
        <title>Thousands of microbial genomes shed light on interconnected biogeochemical processes in an aquifer system.</title>
        <authorList>
            <person name="Anantharaman K."/>
            <person name="Brown C.T."/>
            <person name="Hug L.A."/>
            <person name="Sharon I."/>
            <person name="Castelle C.J."/>
            <person name="Probst A.J."/>
            <person name="Thomas B.C."/>
            <person name="Singh A."/>
            <person name="Wilkins M.J."/>
            <person name="Karaoz U."/>
            <person name="Brodie E.L."/>
            <person name="Williams K.H."/>
            <person name="Hubbard S.S."/>
            <person name="Banfield J.F."/>
        </authorList>
    </citation>
    <scope>NUCLEOTIDE SEQUENCE [LARGE SCALE GENOMIC DNA]</scope>
</reference>
<gene>
    <name evidence="10" type="ORF">A2397_04060</name>
</gene>
<keyword evidence="7 8" id="KW-0472">Membrane</keyword>
<evidence type="ECO:0000256" key="6">
    <source>
        <dbReference type="ARBA" id="ARBA00022989"/>
    </source>
</evidence>
<organism evidence="10 11">
    <name type="scientific">Candidatus Amesbacteria bacterium RIFOXYB1_FULL_44_23</name>
    <dbReference type="NCBI Taxonomy" id="1797263"/>
    <lineage>
        <taxon>Bacteria</taxon>
        <taxon>Candidatus Amesiibacteriota</taxon>
    </lineage>
</organism>
<evidence type="ECO:0000313" key="10">
    <source>
        <dbReference type="EMBL" id="OGD08705.1"/>
    </source>
</evidence>
<dbReference type="STRING" id="1797263.A2397_04060"/>
<name>A0A1F4ZQU1_9BACT</name>
<dbReference type="InterPro" id="IPR038731">
    <property type="entry name" value="RgtA/B/C-like"/>
</dbReference>
<evidence type="ECO:0000313" key="11">
    <source>
        <dbReference type="Proteomes" id="UP000176424"/>
    </source>
</evidence>
<dbReference type="PANTHER" id="PTHR33908">
    <property type="entry name" value="MANNOSYLTRANSFERASE YKCB-RELATED"/>
    <property type="match status" value="1"/>
</dbReference>
<evidence type="ECO:0000256" key="7">
    <source>
        <dbReference type="ARBA" id="ARBA00023136"/>
    </source>
</evidence>